<name>A0A927BPZ9_9BACL</name>
<gene>
    <name evidence="1" type="ORF">IDH44_05330</name>
</gene>
<proteinExistence type="predicted"/>
<evidence type="ECO:0000313" key="1">
    <source>
        <dbReference type="EMBL" id="MBD2844603.1"/>
    </source>
</evidence>
<keyword evidence="2" id="KW-1185">Reference proteome</keyword>
<sequence length="100" mass="11586">MSILKELYDGRLKPDEKIIPTDPKYREISNDISRILNQWKTTNDAKVVEDLQKLMDLYAQVHEMELNTAFSYGFRMGAGLMVEVLMGEERLATDISKFEV</sequence>
<accession>A0A927BPZ9</accession>
<dbReference type="Pfam" id="PF20648">
    <property type="entry name" value="DUF6809"/>
    <property type="match status" value="1"/>
</dbReference>
<comment type="caution">
    <text evidence="1">The sequence shown here is derived from an EMBL/GenBank/DDBJ whole genome shotgun (WGS) entry which is preliminary data.</text>
</comment>
<protein>
    <submittedName>
        <fullName evidence="1">Uncharacterized protein</fullName>
    </submittedName>
</protein>
<organism evidence="1 2">
    <name type="scientific">Paenibacillus sabuli</name>
    <dbReference type="NCBI Taxonomy" id="2772509"/>
    <lineage>
        <taxon>Bacteria</taxon>
        <taxon>Bacillati</taxon>
        <taxon>Bacillota</taxon>
        <taxon>Bacilli</taxon>
        <taxon>Bacillales</taxon>
        <taxon>Paenibacillaceae</taxon>
        <taxon>Paenibacillus</taxon>
    </lineage>
</organism>
<dbReference type="RefSeq" id="WP_190915411.1">
    <property type="nucleotide sequence ID" value="NZ_JACXIZ010000011.1"/>
</dbReference>
<dbReference type="EMBL" id="JACXIZ010000011">
    <property type="protein sequence ID" value="MBD2844603.1"/>
    <property type="molecule type" value="Genomic_DNA"/>
</dbReference>
<dbReference type="Proteomes" id="UP000621560">
    <property type="component" value="Unassembled WGS sequence"/>
</dbReference>
<evidence type="ECO:0000313" key="2">
    <source>
        <dbReference type="Proteomes" id="UP000621560"/>
    </source>
</evidence>
<dbReference type="AlphaFoldDB" id="A0A927BPZ9"/>
<reference evidence="1" key="1">
    <citation type="submission" date="2020-09" db="EMBL/GenBank/DDBJ databases">
        <title>A novel bacterium of genus Paenibacillus, isolated from South China Sea.</title>
        <authorList>
            <person name="Huang H."/>
            <person name="Mo K."/>
            <person name="Hu Y."/>
        </authorList>
    </citation>
    <scope>NUCLEOTIDE SEQUENCE</scope>
    <source>
        <strain evidence="1">IB182496</strain>
    </source>
</reference>
<dbReference type="InterPro" id="IPR049215">
    <property type="entry name" value="DUF6809"/>
</dbReference>